<sequence length="282" mass="32978">MWKKLKESASGISTDFFSNLFRRRNYEQFGEDEILERESFDANTRKNSDVRDEENNRVYWRKEVHSYNTRSTQDDGFMNTDLVSYNSEPGSLRRRDVDRSCTGYGTDNVTDMRPREFVSHNFGESRSRSPNRVSGELSDLLHSHTQGRYERLDDSEEEINYSDDVTMDTQRDSNVFHSVKDIDPKWGKSSKSSRRRKKMVPIGQLRLGIVMVMIPNDLRLQEFGAIIEVKLRACKANKTSHTTVMEVLKARIRQLRWFNTKHELGLRFAYSQVKHIGGPLSY</sequence>
<reference evidence="2" key="1">
    <citation type="submission" date="2019-08" db="EMBL/GenBank/DDBJ databases">
        <title>The improved chromosome-level genome for the pearl oyster Pinctada fucata martensii using PacBio sequencing and Hi-C.</title>
        <authorList>
            <person name="Zheng Z."/>
        </authorList>
    </citation>
    <scope>NUCLEOTIDE SEQUENCE</scope>
    <source>
        <strain evidence="2">ZZ-2019</strain>
        <tissue evidence="2">Adductor muscle</tissue>
    </source>
</reference>
<feature type="region of interest" description="Disordered" evidence="1">
    <location>
        <begin position="88"/>
        <end position="108"/>
    </location>
</feature>
<accession>A0AA89BYZ2</accession>
<dbReference type="EMBL" id="VSWD01000009">
    <property type="protein sequence ID" value="KAK3092847.1"/>
    <property type="molecule type" value="Genomic_DNA"/>
</dbReference>
<comment type="caution">
    <text evidence="2">The sequence shown here is derived from an EMBL/GenBank/DDBJ whole genome shotgun (WGS) entry which is preliminary data.</text>
</comment>
<organism evidence="2 3">
    <name type="scientific">Pinctada imbricata</name>
    <name type="common">Atlantic pearl-oyster</name>
    <name type="synonym">Pinctada martensii</name>
    <dbReference type="NCBI Taxonomy" id="66713"/>
    <lineage>
        <taxon>Eukaryota</taxon>
        <taxon>Metazoa</taxon>
        <taxon>Spiralia</taxon>
        <taxon>Lophotrochozoa</taxon>
        <taxon>Mollusca</taxon>
        <taxon>Bivalvia</taxon>
        <taxon>Autobranchia</taxon>
        <taxon>Pteriomorphia</taxon>
        <taxon>Pterioida</taxon>
        <taxon>Pterioidea</taxon>
        <taxon>Pteriidae</taxon>
        <taxon>Pinctada</taxon>
    </lineage>
</organism>
<keyword evidence="3" id="KW-1185">Reference proteome</keyword>
<protein>
    <submittedName>
        <fullName evidence="2">Uncharacterized protein</fullName>
    </submittedName>
</protein>
<proteinExistence type="predicted"/>
<evidence type="ECO:0000313" key="2">
    <source>
        <dbReference type="EMBL" id="KAK3092847.1"/>
    </source>
</evidence>
<dbReference type="Proteomes" id="UP001186944">
    <property type="component" value="Unassembled WGS sequence"/>
</dbReference>
<evidence type="ECO:0000256" key="1">
    <source>
        <dbReference type="SAM" id="MobiDB-lite"/>
    </source>
</evidence>
<dbReference type="AlphaFoldDB" id="A0AA89BYZ2"/>
<evidence type="ECO:0000313" key="3">
    <source>
        <dbReference type="Proteomes" id="UP001186944"/>
    </source>
</evidence>
<name>A0AA89BYZ2_PINIB</name>
<gene>
    <name evidence="2" type="ORF">FSP39_007862</name>
</gene>